<dbReference type="Proteomes" id="UP000316855">
    <property type="component" value="Chromosome"/>
</dbReference>
<name>A0A517VF05_9PLAN</name>
<sequence>MSIALTQELMDEFAVATGLTGTASPRRYLWTDAFALCNYFGLYRRTKNEHYLKLARELIQQVHHILGRHRPDSPRQGWISGLRDEEGEKHPTRGGLRIGKKLNERSQHEPLDSQLEWDRDGQYFHYLTKWMHALNRAHQETGDKQYLNWAVELAVVAHKTFSYERTPGSPKRMVWKMSIDLSRPLVDSMGHHDPLDGLITSLELQAEAGLIGELSVALNQTIHDYEKMCAQGNWATEDPLGIGGLLDSAIRLMHTGVTHKPELQELLIQLLRETRFSLQSYSRSNQLDHLAENRLAFRELGLSISLRGLELLSSTETHDLNTSGLIADLLEYRPLVDRIESFWIEPLHRRASTWIDHGDINCVMLATSLAPESYYGM</sequence>
<proteinExistence type="predicted"/>
<protein>
    <submittedName>
        <fullName evidence="1">Uncharacterized protein</fullName>
    </submittedName>
</protein>
<dbReference type="RefSeq" id="WP_145228518.1">
    <property type="nucleotide sequence ID" value="NZ_CP036343.1"/>
</dbReference>
<organism evidence="1 2">
    <name type="scientific">Gimesia algae</name>
    <dbReference type="NCBI Taxonomy" id="2527971"/>
    <lineage>
        <taxon>Bacteria</taxon>
        <taxon>Pseudomonadati</taxon>
        <taxon>Planctomycetota</taxon>
        <taxon>Planctomycetia</taxon>
        <taxon>Planctomycetales</taxon>
        <taxon>Planctomycetaceae</taxon>
        <taxon>Gimesia</taxon>
    </lineage>
</organism>
<keyword evidence="2" id="KW-1185">Reference proteome</keyword>
<accession>A0A517VF05</accession>
<dbReference type="AlphaFoldDB" id="A0A517VF05"/>
<dbReference type="EMBL" id="CP036343">
    <property type="protein sequence ID" value="QDT91566.1"/>
    <property type="molecule type" value="Genomic_DNA"/>
</dbReference>
<dbReference type="InterPro" id="IPR008928">
    <property type="entry name" value="6-hairpin_glycosidase_sf"/>
</dbReference>
<evidence type="ECO:0000313" key="2">
    <source>
        <dbReference type="Proteomes" id="UP000316855"/>
    </source>
</evidence>
<dbReference type="KEGG" id="gax:Pan161_32250"/>
<gene>
    <name evidence="1" type="ORF">Pan161_32250</name>
</gene>
<evidence type="ECO:0000313" key="1">
    <source>
        <dbReference type="EMBL" id="QDT91566.1"/>
    </source>
</evidence>
<dbReference type="OrthoDB" id="1416286at2"/>
<reference evidence="1 2" key="1">
    <citation type="submission" date="2019-02" db="EMBL/GenBank/DDBJ databases">
        <title>Deep-cultivation of Planctomycetes and their phenomic and genomic characterization uncovers novel biology.</title>
        <authorList>
            <person name="Wiegand S."/>
            <person name="Jogler M."/>
            <person name="Boedeker C."/>
            <person name="Pinto D."/>
            <person name="Vollmers J."/>
            <person name="Rivas-Marin E."/>
            <person name="Kohn T."/>
            <person name="Peeters S.H."/>
            <person name="Heuer A."/>
            <person name="Rast P."/>
            <person name="Oberbeckmann S."/>
            <person name="Bunk B."/>
            <person name="Jeske O."/>
            <person name="Meyerdierks A."/>
            <person name="Storesund J.E."/>
            <person name="Kallscheuer N."/>
            <person name="Luecker S."/>
            <person name="Lage O.M."/>
            <person name="Pohl T."/>
            <person name="Merkel B.J."/>
            <person name="Hornburger P."/>
            <person name="Mueller R.-W."/>
            <person name="Bruemmer F."/>
            <person name="Labrenz M."/>
            <person name="Spormann A.M."/>
            <person name="Op den Camp H."/>
            <person name="Overmann J."/>
            <person name="Amann R."/>
            <person name="Jetten M.S.M."/>
            <person name="Mascher T."/>
            <person name="Medema M.H."/>
            <person name="Devos D.P."/>
            <person name="Kaster A.-K."/>
            <person name="Ovreas L."/>
            <person name="Rohde M."/>
            <person name="Galperin M.Y."/>
            <person name="Jogler C."/>
        </authorList>
    </citation>
    <scope>NUCLEOTIDE SEQUENCE [LARGE SCALE GENOMIC DNA]</scope>
    <source>
        <strain evidence="1 2">Pan161</strain>
    </source>
</reference>
<dbReference type="SUPFAM" id="SSF48208">
    <property type="entry name" value="Six-hairpin glycosidases"/>
    <property type="match status" value="1"/>
</dbReference>
<dbReference type="GO" id="GO:0005975">
    <property type="term" value="P:carbohydrate metabolic process"/>
    <property type="evidence" value="ECO:0007669"/>
    <property type="project" value="InterPro"/>
</dbReference>